<protein>
    <submittedName>
        <fullName evidence="11">Chromosome condensation complex protein</fullName>
    </submittedName>
</protein>
<dbReference type="SUPFAM" id="SSF48371">
    <property type="entry name" value="ARM repeat"/>
    <property type="match status" value="2"/>
</dbReference>
<feature type="region of interest" description="Disordered" evidence="8">
    <location>
        <begin position="1324"/>
        <end position="1377"/>
    </location>
</feature>
<keyword evidence="4" id="KW-0226">DNA condensation</keyword>
<dbReference type="GO" id="GO:0000779">
    <property type="term" value="C:condensed chromosome, centromeric region"/>
    <property type="evidence" value="ECO:0007669"/>
    <property type="project" value="TreeGrafter"/>
</dbReference>
<evidence type="ECO:0000313" key="11">
    <source>
        <dbReference type="EMBL" id="CDW74202.1"/>
    </source>
</evidence>
<dbReference type="GO" id="GO:0007076">
    <property type="term" value="P:mitotic chromosome condensation"/>
    <property type="evidence" value="ECO:0007669"/>
    <property type="project" value="InterPro"/>
</dbReference>
<feature type="region of interest" description="Disordered" evidence="8">
    <location>
        <begin position="963"/>
        <end position="982"/>
    </location>
</feature>
<dbReference type="InterPro" id="IPR011989">
    <property type="entry name" value="ARM-like"/>
</dbReference>
<evidence type="ECO:0000256" key="4">
    <source>
        <dbReference type="ARBA" id="ARBA00023067"/>
    </source>
</evidence>
<feature type="region of interest" description="Disordered" evidence="8">
    <location>
        <begin position="1510"/>
        <end position="1535"/>
    </location>
</feature>
<evidence type="ECO:0000256" key="1">
    <source>
        <dbReference type="ARBA" id="ARBA00004123"/>
    </source>
</evidence>
<keyword evidence="2" id="KW-0132">Cell division</keyword>
<evidence type="ECO:0000256" key="6">
    <source>
        <dbReference type="ARBA" id="ARBA00023306"/>
    </source>
</evidence>
<dbReference type="GO" id="GO:0005634">
    <property type="term" value="C:nucleus"/>
    <property type="evidence" value="ECO:0007669"/>
    <property type="project" value="UniProtKB-SubCell"/>
</dbReference>
<name>A0A077ZY99_STYLE</name>
<dbReference type="PANTHER" id="PTHR14222">
    <property type="entry name" value="CONDENSIN"/>
    <property type="match status" value="1"/>
</dbReference>
<dbReference type="InParanoid" id="A0A077ZY99"/>
<evidence type="ECO:0000256" key="5">
    <source>
        <dbReference type="ARBA" id="ARBA00023242"/>
    </source>
</evidence>
<evidence type="ECO:0000256" key="7">
    <source>
        <dbReference type="SAM" id="Coils"/>
    </source>
</evidence>
<dbReference type="OrthoDB" id="436262at2759"/>
<sequence>MLRGFENSVEFKYPISREQLCEETSDSYRFYVKTRKFVSDWAEEQLLKNLEEVSGNLSCANKFGKKDAKKWQYIMDNDNFDLLYSIIFYLETTPTSVRKEVIEMLVKGLKALLKSLYANEILQQEEMEMKRPSGPSNDRQYDINIYRNSLKAYVYLITWFLQDNSRLKETKENQQKSKKKGIQNQIIQKNTRNINQLEKIQTLNNEIQLLSTQALQQLNDILDQEIQFLWYQQKIEEDFAKVFLKTGFELLENPNNTKIQDIKDLLFMMMQRCIQKFANEVKYMQSQNSSKIIDLLYTQENLAPYMAEFVALVAEKQGPQMPCDIIRELTNQIFNNDSSHETIGIKNVSIFLKKLSKLSPRVIYQNISSLLSFFDCESYLLRQAIIKILANIIQLVLTTDSCDQNAQIMFNKAKDNFLNLLLRRFCDKSAYCRAKVIKVFKRLTESNVVPRFKYFDLLKCVQGRLKDQTTHVRKNALKLFGQIIVIYGMIFNVDLKKGDKFLEIKDIISQKEEIVQDRQKVQIQCQEIEKEEQRAKRKIIEQLNIQDEASAQLALQSSPEYMTIAKRLKDTFELYQQTEYIYKSLQEYEEFIKSVDESIQFLTLLLSSKTIQDTIETIKVFRLLYQFGIKSSINGIKRMLTLIFSKDQSVQQAVFECYRLIYFDQSYQVQEKTKNLLSLVINANLTDLTCVEELMKKCVTQEIFEKEIYNTLWRYYTHPSKALTKQPHISPELQQKQRIQSKEEQRASIQLLRMLGSSKIDILISQKDNLFEYSEKFAKFEKPDFIILKEALLIYEKIIIFQMTDGSSRKKNKKEQPKQLEDKDKSYLFKLFGVIINTFGTEDQEWFCAAEQILNTLFNIKARNSPDYAKFLIQALTRKLYTKEKHHMDQSLIEEEIKDSQMDNEPISANNLQTLRNDITDLHYAQIFFVVGHVAIKMLTYIEQIDCELKRCVSDSYQQKNQGKNSQFFDEENKQEDELDQISGGQEAEIEQYSLILQKITEESLIQNGMLGKFLPPIINISTLALQKYDQPDAKKVPQICMLERSAILSLCKYMCVSSKLCSENIDLLFKILNSKIDYGVKANIIISIGDLFNRFPNILNEKTKDIFNLLRDNDIYVRRQALMVITHLILNDMLKLKGEIVDICMLLEDPDDRIKDQVKLFLHELHTKANQVIYNLFPKAISRLSKEYQDLRKDEFENIAKNLLSHIDKDRQTESIVEKLCQKLKNSTSPIEWRNTAFCLSQMKYSEKIFLKLSDQYDNYKERLNQSFEVKEYFLNIVAQAKKFPKPEMKKLVDEFEFKINADENTQQQMKNQQILLNHKANLNKQKNKKKQVENGDTNNEDVQMRNEPFNPKKRSRQDMEKQTFADNMPNDGVMGMRNMLKTKKSENLMQNQVQLQGGMPQQKVSQQIQQNKQGQVPGFLVYQQQLQQQQQRQNHPNQQQFNNNTNHNQQQQQQNHVQLSPYQQQQAYLQQQQLIQQQQQQLLLAQNPQFQMLTPQQQQQYIQMQQQMQMMQDQNNQLQLEDEDEYDDEDSDS</sequence>
<dbReference type="EMBL" id="CCKQ01003092">
    <property type="protein sequence ID" value="CDW74202.1"/>
    <property type="molecule type" value="Genomic_DNA"/>
</dbReference>
<dbReference type="Pfam" id="PF12717">
    <property type="entry name" value="Cnd1"/>
    <property type="match status" value="1"/>
</dbReference>
<keyword evidence="3" id="KW-0498">Mitosis</keyword>
<dbReference type="Pfam" id="PF12922">
    <property type="entry name" value="Cnd1_N"/>
    <property type="match status" value="1"/>
</dbReference>
<keyword evidence="12" id="KW-1185">Reference proteome</keyword>
<keyword evidence="6" id="KW-0131">Cell cycle</keyword>
<proteinExistence type="predicted"/>
<keyword evidence="5" id="KW-0539">Nucleus</keyword>
<evidence type="ECO:0000259" key="10">
    <source>
        <dbReference type="Pfam" id="PF12922"/>
    </source>
</evidence>
<feature type="coiled-coil region" evidence="7">
    <location>
        <begin position="511"/>
        <end position="538"/>
    </location>
</feature>
<evidence type="ECO:0000313" key="12">
    <source>
        <dbReference type="Proteomes" id="UP000039865"/>
    </source>
</evidence>
<organism evidence="11 12">
    <name type="scientific">Stylonychia lemnae</name>
    <name type="common">Ciliate</name>
    <dbReference type="NCBI Taxonomy" id="5949"/>
    <lineage>
        <taxon>Eukaryota</taxon>
        <taxon>Sar</taxon>
        <taxon>Alveolata</taxon>
        <taxon>Ciliophora</taxon>
        <taxon>Intramacronucleata</taxon>
        <taxon>Spirotrichea</taxon>
        <taxon>Stichotrichia</taxon>
        <taxon>Sporadotrichida</taxon>
        <taxon>Oxytrichidae</taxon>
        <taxon>Stylonychinae</taxon>
        <taxon>Stylonychia</taxon>
    </lineage>
</organism>
<feature type="compositionally biased region" description="Low complexity" evidence="8">
    <location>
        <begin position="1510"/>
        <end position="1521"/>
    </location>
</feature>
<feature type="compositionally biased region" description="Acidic residues" evidence="8">
    <location>
        <begin position="969"/>
        <end position="980"/>
    </location>
</feature>
<dbReference type="PANTHER" id="PTHR14222:SF2">
    <property type="entry name" value="CONDENSIN COMPLEX SUBUNIT 1"/>
    <property type="match status" value="1"/>
</dbReference>
<dbReference type="Gene3D" id="1.25.10.10">
    <property type="entry name" value="Leucine-rich Repeat Variant"/>
    <property type="match status" value="2"/>
</dbReference>
<dbReference type="GO" id="GO:0051301">
    <property type="term" value="P:cell division"/>
    <property type="evidence" value="ECO:0007669"/>
    <property type="project" value="UniProtKB-KW"/>
</dbReference>
<dbReference type="InterPro" id="IPR016024">
    <property type="entry name" value="ARM-type_fold"/>
</dbReference>
<evidence type="ECO:0000256" key="3">
    <source>
        <dbReference type="ARBA" id="ARBA00022776"/>
    </source>
</evidence>
<feature type="region of interest" description="Disordered" evidence="8">
    <location>
        <begin position="1429"/>
        <end position="1461"/>
    </location>
</feature>
<feature type="domain" description="Condensin complex subunit 1 N-terminal" evidence="10">
    <location>
        <begin position="96"/>
        <end position="277"/>
    </location>
</feature>
<evidence type="ECO:0000256" key="8">
    <source>
        <dbReference type="SAM" id="MobiDB-lite"/>
    </source>
</evidence>
<dbReference type="GO" id="GO:0010032">
    <property type="term" value="P:meiotic chromosome condensation"/>
    <property type="evidence" value="ECO:0007669"/>
    <property type="project" value="TreeGrafter"/>
</dbReference>
<dbReference type="InterPro" id="IPR024324">
    <property type="entry name" value="Condensin_cplx_su1_N"/>
</dbReference>
<evidence type="ECO:0000259" key="9">
    <source>
        <dbReference type="Pfam" id="PF12717"/>
    </source>
</evidence>
<feature type="domain" description="Condensin complex subunit 1 C-terminal" evidence="9">
    <location>
        <begin position="1081"/>
        <end position="1242"/>
    </location>
</feature>
<reference evidence="11 12" key="1">
    <citation type="submission" date="2014-06" db="EMBL/GenBank/DDBJ databases">
        <authorList>
            <person name="Swart Estienne"/>
        </authorList>
    </citation>
    <scope>NUCLEOTIDE SEQUENCE [LARGE SCALE GENOMIC DNA]</scope>
    <source>
        <strain evidence="11 12">130c</strain>
    </source>
</reference>
<feature type="compositionally biased region" description="Acidic residues" evidence="8">
    <location>
        <begin position="1522"/>
        <end position="1535"/>
    </location>
</feature>
<evidence type="ECO:0000256" key="2">
    <source>
        <dbReference type="ARBA" id="ARBA00022618"/>
    </source>
</evidence>
<accession>A0A077ZY99</accession>
<dbReference type="InterPro" id="IPR032682">
    <property type="entry name" value="Cnd1_C"/>
</dbReference>
<keyword evidence="7" id="KW-0175">Coiled coil</keyword>
<gene>
    <name evidence="11" type="primary">Contig16991.g18100</name>
    <name evidence="11" type="ORF">STYLEM_3196</name>
</gene>
<dbReference type="OMA" id="CPLEKLW"/>
<dbReference type="InterPro" id="IPR026971">
    <property type="entry name" value="CND1/NCAPD3"/>
</dbReference>
<dbReference type="GO" id="GO:0042393">
    <property type="term" value="F:histone binding"/>
    <property type="evidence" value="ECO:0007669"/>
    <property type="project" value="TreeGrafter"/>
</dbReference>
<dbReference type="Proteomes" id="UP000039865">
    <property type="component" value="Unassembled WGS sequence"/>
</dbReference>
<comment type="subcellular location">
    <subcellularLocation>
        <location evidence="1">Nucleus</location>
    </subcellularLocation>
</comment>
<dbReference type="GO" id="GO:0000796">
    <property type="term" value="C:condensin complex"/>
    <property type="evidence" value="ECO:0007669"/>
    <property type="project" value="TreeGrafter"/>
</dbReference>